<name>X1IIP6_9ZZZZ</name>
<comment type="caution">
    <text evidence="1">The sequence shown here is derived from an EMBL/GenBank/DDBJ whole genome shotgun (WGS) entry which is preliminary data.</text>
</comment>
<evidence type="ECO:0000313" key="1">
    <source>
        <dbReference type="EMBL" id="GAH65969.1"/>
    </source>
</evidence>
<reference evidence="1" key="1">
    <citation type="journal article" date="2014" name="Front. Microbiol.">
        <title>High frequency of phylogenetically diverse reductive dehalogenase-homologous genes in deep subseafloor sedimentary metagenomes.</title>
        <authorList>
            <person name="Kawai M."/>
            <person name="Futagami T."/>
            <person name="Toyoda A."/>
            <person name="Takaki Y."/>
            <person name="Nishi S."/>
            <person name="Hori S."/>
            <person name="Arai W."/>
            <person name="Tsubouchi T."/>
            <person name="Morono Y."/>
            <person name="Uchiyama I."/>
            <person name="Ito T."/>
            <person name="Fujiyama A."/>
            <person name="Inagaki F."/>
            <person name="Takami H."/>
        </authorList>
    </citation>
    <scope>NUCLEOTIDE SEQUENCE</scope>
    <source>
        <strain evidence="1">Expedition CK06-06</strain>
    </source>
</reference>
<accession>X1IIP6</accession>
<proteinExistence type="predicted"/>
<organism evidence="1">
    <name type="scientific">marine sediment metagenome</name>
    <dbReference type="NCBI Taxonomy" id="412755"/>
    <lineage>
        <taxon>unclassified sequences</taxon>
        <taxon>metagenomes</taxon>
        <taxon>ecological metagenomes</taxon>
    </lineage>
</organism>
<protein>
    <submittedName>
        <fullName evidence="1">Uncharacterized protein</fullName>
    </submittedName>
</protein>
<dbReference type="EMBL" id="BARU01034644">
    <property type="protein sequence ID" value="GAH65969.1"/>
    <property type="molecule type" value="Genomic_DNA"/>
</dbReference>
<sequence>SVFSKYIRERFIKNINEFFATKIQNLKPTKGYAYKIEKFIEVTNDVRKKYDIATNCFLRKRDSKVRKKI</sequence>
<feature type="non-terminal residue" evidence="1">
    <location>
        <position position="1"/>
    </location>
</feature>
<dbReference type="AlphaFoldDB" id="X1IIP6"/>
<gene>
    <name evidence="1" type="ORF">S03H2_54351</name>
</gene>